<dbReference type="GO" id="GO:0005262">
    <property type="term" value="F:calcium channel activity"/>
    <property type="evidence" value="ECO:0007669"/>
    <property type="project" value="TreeGrafter"/>
</dbReference>
<feature type="transmembrane region" description="Helical" evidence="10">
    <location>
        <begin position="890"/>
        <end position="912"/>
    </location>
</feature>
<protein>
    <recommendedName>
        <fullName evidence="11">PLAT domain-containing protein</fullName>
    </recommendedName>
</protein>
<feature type="transmembrane region" description="Helical" evidence="10">
    <location>
        <begin position="255"/>
        <end position="276"/>
    </location>
</feature>
<feature type="non-terminal residue" evidence="12">
    <location>
        <position position="1"/>
    </location>
</feature>
<dbReference type="SMART" id="SM00308">
    <property type="entry name" value="LH2"/>
    <property type="match status" value="1"/>
</dbReference>
<keyword evidence="3 10" id="KW-0812">Transmembrane</keyword>
<keyword evidence="7" id="KW-0325">Glycoprotein</keyword>
<dbReference type="InterPro" id="IPR046791">
    <property type="entry name" value="Polycystin_dom"/>
</dbReference>
<feature type="transmembrane region" description="Helical" evidence="10">
    <location>
        <begin position="948"/>
        <end position="977"/>
    </location>
</feature>
<keyword evidence="6 10" id="KW-0472">Membrane</keyword>
<keyword evidence="5 10" id="KW-1133">Transmembrane helix</keyword>
<evidence type="ECO:0000259" key="11">
    <source>
        <dbReference type="PROSITE" id="PS50095"/>
    </source>
</evidence>
<dbReference type="AlphaFoldDB" id="A0AA89C8V3"/>
<evidence type="ECO:0000256" key="4">
    <source>
        <dbReference type="ARBA" id="ARBA00022729"/>
    </source>
</evidence>
<feature type="transmembrane region" description="Helical" evidence="10">
    <location>
        <begin position="725"/>
        <end position="747"/>
    </location>
</feature>
<dbReference type="Proteomes" id="UP001186944">
    <property type="component" value="Unassembled WGS sequence"/>
</dbReference>
<evidence type="ECO:0000256" key="10">
    <source>
        <dbReference type="SAM" id="Phobius"/>
    </source>
</evidence>
<feature type="transmembrane region" description="Helical" evidence="10">
    <location>
        <begin position="798"/>
        <end position="823"/>
    </location>
</feature>
<feature type="transmembrane region" description="Helical" evidence="10">
    <location>
        <begin position="296"/>
        <end position="317"/>
    </location>
</feature>
<dbReference type="GO" id="GO:0016020">
    <property type="term" value="C:membrane"/>
    <property type="evidence" value="ECO:0007669"/>
    <property type="project" value="UniProtKB-SubCell"/>
</dbReference>
<dbReference type="PRINTS" id="PR01433">
    <property type="entry name" value="POLYCYSTIN2"/>
</dbReference>
<evidence type="ECO:0000313" key="12">
    <source>
        <dbReference type="EMBL" id="KAK3100011.1"/>
    </source>
</evidence>
<organism evidence="12 13">
    <name type="scientific">Pinctada imbricata</name>
    <name type="common">Atlantic pearl-oyster</name>
    <name type="synonym">Pinctada martensii</name>
    <dbReference type="NCBI Taxonomy" id="66713"/>
    <lineage>
        <taxon>Eukaryota</taxon>
        <taxon>Metazoa</taxon>
        <taxon>Spiralia</taxon>
        <taxon>Lophotrochozoa</taxon>
        <taxon>Mollusca</taxon>
        <taxon>Bivalvia</taxon>
        <taxon>Autobranchia</taxon>
        <taxon>Pteriomorphia</taxon>
        <taxon>Pterioida</taxon>
        <taxon>Pterioidea</taxon>
        <taxon>Pteriidae</taxon>
        <taxon>Pinctada</taxon>
    </lineage>
</organism>
<evidence type="ECO:0000313" key="13">
    <source>
        <dbReference type="Proteomes" id="UP001186944"/>
    </source>
</evidence>
<dbReference type="EMBL" id="VSWD01000006">
    <property type="protein sequence ID" value="KAK3100011.1"/>
    <property type="molecule type" value="Genomic_DNA"/>
</dbReference>
<evidence type="ECO:0000256" key="2">
    <source>
        <dbReference type="ARBA" id="ARBA00007200"/>
    </source>
</evidence>
<dbReference type="Pfam" id="PF01477">
    <property type="entry name" value="PLAT"/>
    <property type="match status" value="1"/>
</dbReference>
<feature type="transmembrane region" description="Helical" evidence="10">
    <location>
        <begin position="38"/>
        <end position="66"/>
    </location>
</feature>
<sequence>VSNSSTLDYLYCECDHFSVFSGGIFVAPVMVDPTDVQLFLTFFSNPVIVCAVITLWIVYFILLLWARKVDKREFYKGGVSVLKDNTGGEHYSYLIGVVTGWWRHAGTTANVYMYMRGSRGQSARKALKGSMTEHFQSGNEDWFLMSMPSSIGSLKEITIWHDNNGVDPAWFLKQVVVRDIQTKQTWNFLFNDWLALDRGRRTLQAKIRYLSDQDLHNKIGYNFMLKSSKDIQSQHLWVSIFSCPPESTFTRAQRLSVALSLLLLTMLTSLMFHGIPTDDPEDQLKHGDISFSLSDIIIGIQSGLIMFPINIIIMQLFTRLSPRRRSRPLSTQKYEEETYSHHQMIGQQEAMSSSASPASKGPFRFPWWFLYIAWTLLIVTSLTSSYFIMLYGLQYGLAKSVDWLISFFTAFFQSAMITQPLKVFIMAMLITVIFKKPVQFQQLQDERPPDLKSDEEYIDKDTLQRLGVDADELDGEEEPVMVSQSLSKGVLKSIRKRLKLESEMAGILREIIFYFLFVFVVLFMVHGHQDVNTVYLTNKVIEDIFVHGLYEGDFPLDDVDSSDALWDYLSESVGGNLFPGTEAVSSGVSYLLGKVRLRLKRIRPGGCKIASEMEHLYKQTPCKEEYWEGDEDERSYNKSWNLPVVSNDSNTQPDHWTYQSAWQLKTIAYMGTLATYAGSGFVIELPSDRNNFDQTLQDLQSYHWVDRGSSALFIEFNLYNPNVNLLTVVMILFEFSSTGSVLSSYQLFTTKLYMYQNGLEIFTAVCESFFVLFTLYFTCVEVKHLRKQGRSGYFSDTWSYIEVSIIVLSYSAIGVFAQKMIAISSIMTEYRNAARSSFTNFHTAVIWSFTLSYILAFMVLLVILKLFKILRFNPKTRMLNDTLKFAGKSLFSTLLVIFIVLLAFAQFAVLLFGSKMNDYKDIPSALMALFNFSLGVSDYFGLEAANRVLGPFFFFIFCFLIQYILLVIFVAVLMLAFKKAQQKYKVAKGEKPVTWYIYNYIIRLAGFKKEKNLIEL</sequence>
<dbReference type="Gene3D" id="1.10.287.70">
    <property type="match status" value="1"/>
</dbReference>
<dbReference type="GO" id="GO:0050982">
    <property type="term" value="P:detection of mechanical stimulus"/>
    <property type="evidence" value="ECO:0007669"/>
    <property type="project" value="TreeGrafter"/>
</dbReference>
<evidence type="ECO:0000256" key="7">
    <source>
        <dbReference type="ARBA" id="ARBA00023180"/>
    </source>
</evidence>
<feature type="transmembrane region" description="Helical" evidence="10">
    <location>
        <begin position="403"/>
        <end position="434"/>
    </location>
</feature>
<evidence type="ECO:0000256" key="1">
    <source>
        <dbReference type="ARBA" id="ARBA00004141"/>
    </source>
</evidence>
<feature type="transmembrane region" description="Helical" evidence="10">
    <location>
        <begin position="506"/>
        <end position="525"/>
    </location>
</feature>
<dbReference type="GO" id="GO:0005509">
    <property type="term" value="F:calcium ion binding"/>
    <property type="evidence" value="ECO:0007669"/>
    <property type="project" value="InterPro"/>
</dbReference>
<comment type="caution">
    <text evidence="12">The sequence shown here is derived from an EMBL/GenBank/DDBJ whole genome shotgun (WGS) entry which is preliminary data.</text>
</comment>
<feature type="transmembrane region" description="Helical" evidence="10">
    <location>
        <begin position="368"/>
        <end position="391"/>
    </location>
</feature>
<proteinExistence type="inferred from homology"/>
<dbReference type="PROSITE" id="PS50095">
    <property type="entry name" value="PLAT"/>
    <property type="match status" value="1"/>
</dbReference>
<dbReference type="InterPro" id="IPR001024">
    <property type="entry name" value="PLAT/LH2_dom"/>
</dbReference>
<dbReference type="Gene3D" id="2.60.60.20">
    <property type="entry name" value="PLAT/LH2 domain"/>
    <property type="match status" value="1"/>
</dbReference>
<reference evidence="12" key="1">
    <citation type="submission" date="2019-08" db="EMBL/GenBank/DDBJ databases">
        <title>The improved chromosome-level genome for the pearl oyster Pinctada fucata martensii using PacBio sequencing and Hi-C.</title>
        <authorList>
            <person name="Zheng Z."/>
        </authorList>
    </citation>
    <scope>NUCLEOTIDE SEQUENCE</scope>
    <source>
        <strain evidence="12">ZZ-2019</strain>
        <tissue evidence="12">Adductor muscle</tissue>
    </source>
</reference>
<comment type="subcellular location">
    <subcellularLocation>
        <location evidence="1">Membrane</location>
        <topology evidence="1">Multi-pass membrane protein</topology>
    </subcellularLocation>
</comment>
<accession>A0AA89C8V3</accession>
<dbReference type="Pfam" id="PF08016">
    <property type="entry name" value="PKD_channel"/>
    <property type="match status" value="1"/>
</dbReference>
<dbReference type="Pfam" id="PF20519">
    <property type="entry name" value="Polycystin_dom"/>
    <property type="match status" value="1"/>
</dbReference>
<keyword evidence="4" id="KW-0732">Signal</keyword>
<comment type="similarity">
    <text evidence="2">Belongs to the polycystin family.</text>
</comment>
<dbReference type="PANTHER" id="PTHR10877">
    <property type="entry name" value="POLYCYSTIN FAMILY MEMBER"/>
    <property type="match status" value="1"/>
</dbReference>
<feature type="transmembrane region" description="Helical" evidence="10">
    <location>
        <begin position="844"/>
        <end position="870"/>
    </location>
</feature>
<feature type="domain" description="PLAT" evidence="11">
    <location>
        <begin position="91"/>
        <end position="208"/>
    </location>
</feature>
<evidence type="ECO:0000256" key="8">
    <source>
        <dbReference type="PIRSR" id="PIRSR603915-2"/>
    </source>
</evidence>
<dbReference type="SUPFAM" id="SSF49723">
    <property type="entry name" value="Lipase/lipooxygenase domain (PLAT/LH2 domain)"/>
    <property type="match status" value="1"/>
</dbReference>
<evidence type="ECO:0000256" key="3">
    <source>
        <dbReference type="ARBA" id="ARBA00022692"/>
    </source>
</evidence>
<dbReference type="PANTHER" id="PTHR10877:SF194">
    <property type="entry name" value="LOCATION OF VULVA DEFECTIVE 1"/>
    <property type="match status" value="1"/>
</dbReference>
<keyword evidence="13" id="KW-1185">Reference proteome</keyword>
<name>A0AA89C8V3_PINIB</name>
<feature type="transmembrane region" description="Helical" evidence="10">
    <location>
        <begin position="759"/>
        <end position="778"/>
    </location>
</feature>
<comment type="caution">
    <text evidence="9">Lacks conserved residue(s) required for the propagation of feature annotation.</text>
</comment>
<feature type="transmembrane region" description="Helical" evidence="10">
    <location>
        <begin position="924"/>
        <end position="942"/>
    </location>
</feature>
<dbReference type="InterPro" id="IPR036392">
    <property type="entry name" value="PLAT/LH2_dom_sf"/>
</dbReference>
<evidence type="ECO:0000256" key="6">
    <source>
        <dbReference type="ARBA" id="ARBA00023136"/>
    </source>
</evidence>
<feature type="disulfide bond" evidence="8">
    <location>
        <begin position="607"/>
        <end position="622"/>
    </location>
</feature>
<dbReference type="InterPro" id="IPR051223">
    <property type="entry name" value="Polycystin"/>
</dbReference>
<evidence type="ECO:0000256" key="9">
    <source>
        <dbReference type="PROSITE-ProRule" id="PRU00152"/>
    </source>
</evidence>
<dbReference type="InterPro" id="IPR013122">
    <property type="entry name" value="PKD1_2_channel"/>
</dbReference>
<dbReference type="InterPro" id="IPR003915">
    <property type="entry name" value="PKD_2"/>
</dbReference>
<gene>
    <name evidence="12" type="ORF">FSP39_013442</name>
</gene>
<evidence type="ECO:0000256" key="5">
    <source>
        <dbReference type="ARBA" id="ARBA00022989"/>
    </source>
</evidence>